<feature type="chain" id="PRO_5047513517" evidence="1">
    <location>
        <begin position="25"/>
        <end position="539"/>
    </location>
</feature>
<keyword evidence="1" id="KW-0732">Signal</keyword>
<evidence type="ECO:0000313" key="3">
    <source>
        <dbReference type="EMBL" id="GAA0197314.1"/>
    </source>
</evidence>
<evidence type="ECO:0000259" key="2">
    <source>
        <dbReference type="SMART" id="SM00245"/>
    </source>
</evidence>
<dbReference type="Gene3D" id="3.30.750.170">
    <property type="match status" value="1"/>
</dbReference>
<keyword evidence="4" id="KW-1185">Reference proteome</keyword>
<dbReference type="InterPro" id="IPR029045">
    <property type="entry name" value="ClpP/crotonase-like_dom_sf"/>
</dbReference>
<dbReference type="EMBL" id="BAAAFM010000001">
    <property type="protein sequence ID" value="GAA0197314.1"/>
    <property type="molecule type" value="Genomic_DNA"/>
</dbReference>
<evidence type="ECO:0000256" key="1">
    <source>
        <dbReference type="SAM" id="SignalP"/>
    </source>
</evidence>
<reference evidence="3 4" key="1">
    <citation type="journal article" date="2019" name="Int. J. Syst. Evol. Microbiol.">
        <title>The Global Catalogue of Microorganisms (GCM) 10K type strain sequencing project: providing services to taxonomists for standard genome sequencing and annotation.</title>
        <authorList>
            <consortium name="The Broad Institute Genomics Platform"/>
            <consortium name="The Broad Institute Genome Sequencing Center for Infectious Disease"/>
            <person name="Wu L."/>
            <person name="Ma J."/>
        </authorList>
    </citation>
    <scope>NUCLEOTIDE SEQUENCE [LARGE SCALE GENOMIC DNA]</scope>
    <source>
        <strain evidence="3 4">JCM 16211</strain>
    </source>
</reference>
<proteinExistence type="predicted"/>
<accession>A0ABN0STI0</accession>
<sequence>MKKEFIKLKVFTLGALGLLLTACGGGGSSGSEEPEPPVSEAPTWTAGVYEDESNFEARCENPRSGRDINGNPWPDQQGSHLYEKHWLRSWSNNTYLWYDEIQDQNPANFGLPTEYFEVLKTTATTNSGNNKDNFHFFMDTDDYQQQASTGASSGYGFRIKLVSAAPPRQIIVVYTEPNSPASAANITRGAEIIEIDGAAVVDGDANILNAGLFPAEEGETHEFVIRDLGINSERTVSLTSEIVTSDPVQNETIFNTASGDVGYMQFNTFGTRTAEQELIDAFVNFSNQGVQDLVVDLRYNGGGFLFISSQLAYMVAGDAQTTGRVFEETVWNDQHPNFNPVTGEALQPTSFYSTTSDEATAPGGVLPSLNLNRVFVLSMPGTCSASEAFINGLRGIDVEVILIGDTTCGKPYGFYPTDNCGTTYFTIQFSGENDKGFGEYADGFVPSSTDNGQDFVKGCVLEDDFNHLLGDPDEALLAAALEYQATGACPSGTANKQAKRHAQKAYVSPESLLNSERVQQRLFIEQSKFLEIPKELMNE</sequence>
<dbReference type="PROSITE" id="PS51257">
    <property type="entry name" value="PROKAR_LIPOPROTEIN"/>
    <property type="match status" value="1"/>
</dbReference>
<comment type="caution">
    <text evidence="3">The sequence shown here is derived from an EMBL/GenBank/DDBJ whole genome shotgun (WGS) entry which is preliminary data.</text>
</comment>
<dbReference type="PANTHER" id="PTHR32060">
    <property type="entry name" value="TAIL-SPECIFIC PROTEASE"/>
    <property type="match status" value="1"/>
</dbReference>
<dbReference type="RefSeq" id="WP_343985064.1">
    <property type="nucleotide sequence ID" value="NZ_BAAAFM010000001.1"/>
</dbReference>
<feature type="signal peptide" evidence="1">
    <location>
        <begin position="1"/>
        <end position="24"/>
    </location>
</feature>
<dbReference type="SUPFAM" id="SSF52096">
    <property type="entry name" value="ClpP/crotonase"/>
    <property type="match status" value="1"/>
</dbReference>
<name>A0ABN0STI0_9GAMM</name>
<dbReference type="Gene3D" id="3.90.226.10">
    <property type="entry name" value="2-enoyl-CoA Hydratase, Chain A, domain 1"/>
    <property type="match status" value="1"/>
</dbReference>
<dbReference type="PANTHER" id="PTHR32060:SF30">
    <property type="entry name" value="CARBOXY-TERMINAL PROCESSING PROTEASE CTPA"/>
    <property type="match status" value="1"/>
</dbReference>
<feature type="domain" description="Tail specific protease" evidence="2">
    <location>
        <begin position="231"/>
        <end position="451"/>
    </location>
</feature>
<dbReference type="Proteomes" id="UP001501221">
    <property type="component" value="Unassembled WGS sequence"/>
</dbReference>
<evidence type="ECO:0000313" key="4">
    <source>
        <dbReference type="Proteomes" id="UP001501221"/>
    </source>
</evidence>
<dbReference type="Pfam" id="PF03572">
    <property type="entry name" value="Peptidase_S41"/>
    <property type="match status" value="1"/>
</dbReference>
<dbReference type="SMART" id="SM00245">
    <property type="entry name" value="TSPc"/>
    <property type="match status" value="1"/>
</dbReference>
<dbReference type="InterPro" id="IPR036034">
    <property type="entry name" value="PDZ_sf"/>
</dbReference>
<dbReference type="Gene3D" id="2.30.42.10">
    <property type="match status" value="1"/>
</dbReference>
<dbReference type="InterPro" id="IPR005151">
    <property type="entry name" value="Tail-specific_protease"/>
</dbReference>
<organism evidence="3 4">
    <name type="scientific">Kangiella japonica</name>
    <dbReference type="NCBI Taxonomy" id="647384"/>
    <lineage>
        <taxon>Bacteria</taxon>
        <taxon>Pseudomonadati</taxon>
        <taxon>Pseudomonadota</taxon>
        <taxon>Gammaproteobacteria</taxon>
        <taxon>Kangiellales</taxon>
        <taxon>Kangiellaceae</taxon>
        <taxon>Kangiella</taxon>
    </lineage>
</organism>
<dbReference type="SUPFAM" id="SSF50156">
    <property type="entry name" value="PDZ domain-like"/>
    <property type="match status" value="1"/>
</dbReference>
<protein>
    <submittedName>
        <fullName evidence="3">S41 family peptidase</fullName>
    </submittedName>
</protein>
<gene>
    <name evidence="3" type="ORF">GCM10009123_00550</name>
</gene>